<accession>A0AAF0DP83</accession>
<evidence type="ECO:0000256" key="1">
    <source>
        <dbReference type="ARBA" id="ARBA00003035"/>
    </source>
</evidence>
<evidence type="ECO:0000256" key="7">
    <source>
        <dbReference type="ARBA" id="ARBA00023274"/>
    </source>
</evidence>
<sequence>MASTAPPRRPKRKRVRKKRTAVISSSESSSSDEHVPVKSPDAPKRTSPTAQRPPSGPKDGYDSDSGSELGHDDLNTTQHERDLNDLADALSPPLIHVPTGDNEAPVDTYTPKIRVGSRLAALTPQAISDELHEKQKESFHSLWMQSLTEEFGNELDELRQNDPRLSSGPANATNATARLPLLIDALSFGSEVYSHAPTTMDEDHDVVNEIQMALPD</sequence>
<feature type="compositionally biased region" description="Basic and acidic residues" evidence="8">
    <location>
        <begin position="31"/>
        <end position="44"/>
    </location>
</feature>
<dbReference type="GO" id="GO:0030687">
    <property type="term" value="C:preribosome, large subunit precursor"/>
    <property type="evidence" value="ECO:0007669"/>
    <property type="project" value="TreeGrafter"/>
</dbReference>
<dbReference type="InterPro" id="IPR028217">
    <property type="entry name" value="Rsa3_C"/>
</dbReference>
<protein>
    <recommendedName>
        <fullName evidence="4">Ribosome assembly protein 3</fullName>
    </recommendedName>
</protein>
<feature type="domain" description="Ribosome-assembly protein 3 C-terminal" evidence="9">
    <location>
        <begin position="139"/>
        <end position="162"/>
    </location>
</feature>
<dbReference type="GO" id="GO:0005730">
    <property type="term" value="C:nucleolus"/>
    <property type="evidence" value="ECO:0007669"/>
    <property type="project" value="UniProtKB-SubCell"/>
</dbReference>
<evidence type="ECO:0000256" key="6">
    <source>
        <dbReference type="ARBA" id="ARBA00023242"/>
    </source>
</evidence>
<dbReference type="Proteomes" id="UP001216638">
    <property type="component" value="Chromosome 1"/>
</dbReference>
<feature type="compositionally biased region" description="Basic residues" evidence="8">
    <location>
        <begin position="8"/>
        <end position="20"/>
    </location>
</feature>
<comment type="similarity">
    <text evidence="3">Belongs to the RSA3 family.</text>
</comment>
<name>A0AAF0DP83_9BASI</name>
<keyword evidence="5" id="KW-0690">Ribosome biogenesis</keyword>
<evidence type="ECO:0000256" key="3">
    <source>
        <dbReference type="ARBA" id="ARBA00006256"/>
    </source>
</evidence>
<dbReference type="InterPro" id="IPR051898">
    <property type="entry name" value="Ribosome_Assembly_3"/>
</dbReference>
<dbReference type="EMBL" id="CP119951">
    <property type="protein sequence ID" value="WFC93469.1"/>
    <property type="molecule type" value="Genomic_DNA"/>
</dbReference>
<evidence type="ECO:0000256" key="8">
    <source>
        <dbReference type="SAM" id="MobiDB-lite"/>
    </source>
</evidence>
<evidence type="ECO:0000256" key="4">
    <source>
        <dbReference type="ARBA" id="ARBA00015339"/>
    </source>
</evidence>
<organism evidence="10 11">
    <name type="scientific">Malassezia brasiliensis</name>
    <dbReference type="NCBI Taxonomy" id="1821822"/>
    <lineage>
        <taxon>Eukaryota</taxon>
        <taxon>Fungi</taxon>
        <taxon>Dikarya</taxon>
        <taxon>Basidiomycota</taxon>
        <taxon>Ustilaginomycotina</taxon>
        <taxon>Malasseziomycetes</taxon>
        <taxon>Malasseziales</taxon>
        <taxon>Malasseziaceae</taxon>
        <taxon>Malassezia</taxon>
    </lineage>
</organism>
<keyword evidence="7" id="KW-0687">Ribonucleoprotein</keyword>
<comment type="subcellular location">
    <subcellularLocation>
        <location evidence="2">Nucleus</location>
        <location evidence="2">Nucleolus</location>
    </subcellularLocation>
</comment>
<evidence type="ECO:0000256" key="2">
    <source>
        <dbReference type="ARBA" id="ARBA00004604"/>
    </source>
</evidence>
<proteinExistence type="inferred from homology"/>
<dbReference type="GO" id="GO:0000027">
    <property type="term" value="P:ribosomal large subunit assembly"/>
    <property type="evidence" value="ECO:0007669"/>
    <property type="project" value="TreeGrafter"/>
</dbReference>
<comment type="function">
    <text evidence="1">Required for efficient biogenesis of the 60S ribosomal subunit.</text>
</comment>
<dbReference type="PANTHER" id="PTHR28127">
    <property type="entry name" value="RIBOSOME ASSEMBLY PROTEIN 3"/>
    <property type="match status" value="1"/>
</dbReference>
<evidence type="ECO:0000256" key="5">
    <source>
        <dbReference type="ARBA" id="ARBA00022517"/>
    </source>
</evidence>
<evidence type="ECO:0000313" key="11">
    <source>
        <dbReference type="Proteomes" id="UP001216638"/>
    </source>
</evidence>
<dbReference type="PANTHER" id="PTHR28127:SF1">
    <property type="entry name" value="RIBOSOME ASSEMBLY PROTEIN 3"/>
    <property type="match status" value="1"/>
</dbReference>
<evidence type="ECO:0000313" key="10">
    <source>
        <dbReference type="EMBL" id="WFC93469.1"/>
    </source>
</evidence>
<gene>
    <name evidence="10" type="ORF">MBRA1_000089</name>
</gene>
<reference evidence="10" key="1">
    <citation type="submission" date="2023-03" db="EMBL/GenBank/DDBJ databases">
        <title>Mating type loci evolution in Malassezia.</title>
        <authorList>
            <person name="Coelho M.A."/>
        </authorList>
    </citation>
    <scope>NUCLEOTIDE SEQUENCE</scope>
    <source>
        <strain evidence="10">CBS 14135</strain>
    </source>
</reference>
<evidence type="ECO:0000259" key="9">
    <source>
        <dbReference type="Pfam" id="PF14615"/>
    </source>
</evidence>
<keyword evidence="11" id="KW-1185">Reference proteome</keyword>
<dbReference type="AlphaFoldDB" id="A0AAF0DP83"/>
<feature type="region of interest" description="Disordered" evidence="8">
    <location>
        <begin position="1"/>
        <end position="75"/>
    </location>
</feature>
<dbReference type="Pfam" id="PF14615">
    <property type="entry name" value="Rsa3"/>
    <property type="match status" value="1"/>
</dbReference>
<keyword evidence="6" id="KW-0539">Nucleus</keyword>